<evidence type="ECO:0000313" key="6">
    <source>
        <dbReference type="EMBL" id="KZD70925.1"/>
    </source>
</evidence>
<dbReference type="AlphaFoldDB" id="A0A164QBN3"/>
<evidence type="ECO:0000256" key="4">
    <source>
        <dbReference type="ARBA" id="ARBA00022839"/>
    </source>
</evidence>
<dbReference type="Gene3D" id="3.30.420.10">
    <property type="entry name" value="Ribonuclease H-like superfamily/Ribonuclease H"/>
    <property type="match status" value="1"/>
</dbReference>
<dbReference type="Proteomes" id="UP000076482">
    <property type="component" value="Unassembled WGS sequence"/>
</dbReference>
<dbReference type="GO" id="GO:0008408">
    <property type="term" value="F:3'-5' exonuclease activity"/>
    <property type="evidence" value="ECO:0007669"/>
    <property type="project" value="TreeGrafter"/>
</dbReference>
<name>A0A164QBN3_BACCE</name>
<accession>A0A164QBN3</accession>
<comment type="caution">
    <text evidence="6">The sequence shown here is derived from an EMBL/GenBank/DDBJ whole genome shotgun (WGS) entry which is preliminary data.</text>
</comment>
<protein>
    <recommendedName>
        <fullName evidence="5">Exonuclease domain-containing protein</fullName>
    </recommendedName>
</protein>
<dbReference type="SMART" id="SM00479">
    <property type="entry name" value="EXOIII"/>
    <property type="match status" value="1"/>
</dbReference>
<gene>
    <name evidence="6" type="ORF">B4088_0981</name>
</gene>
<proteinExistence type="predicted"/>
<dbReference type="InterPro" id="IPR012337">
    <property type="entry name" value="RNaseH-like_sf"/>
</dbReference>
<evidence type="ECO:0000256" key="1">
    <source>
        <dbReference type="ARBA" id="ARBA00002286"/>
    </source>
</evidence>
<keyword evidence="3" id="KW-0378">Hydrolase</keyword>
<dbReference type="SUPFAM" id="SSF53098">
    <property type="entry name" value="Ribonuclease H-like"/>
    <property type="match status" value="1"/>
</dbReference>
<evidence type="ECO:0000259" key="5">
    <source>
        <dbReference type="SMART" id="SM00479"/>
    </source>
</evidence>
<evidence type="ECO:0000313" key="7">
    <source>
        <dbReference type="Proteomes" id="UP000076482"/>
    </source>
</evidence>
<dbReference type="EMBL" id="LJKE01000022">
    <property type="protein sequence ID" value="KZD70925.1"/>
    <property type="molecule type" value="Genomic_DNA"/>
</dbReference>
<comment type="function">
    <text evidence="1">Involved in the transposition of the insertion sequence.</text>
</comment>
<dbReference type="PATRIC" id="fig|1396.535.peg.4823"/>
<dbReference type="PANTHER" id="PTHR30231:SF4">
    <property type="entry name" value="PROTEIN NEN2"/>
    <property type="match status" value="1"/>
</dbReference>
<organism evidence="6 7">
    <name type="scientific">Bacillus cereus</name>
    <dbReference type="NCBI Taxonomy" id="1396"/>
    <lineage>
        <taxon>Bacteria</taxon>
        <taxon>Bacillati</taxon>
        <taxon>Bacillota</taxon>
        <taxon>Bacilli</taxon>
        <taxon>Bacillales</taxon>
        <taxon>Bacillaceae</taxon>
        <taxon>Bacillus</taxon>
        <taxon>Bacillus cereus group</taxon>
    </lineage>
</organism>
<dbReference type="PANTHER" id="PTHR30231">
    <property type="entry name" value="DNA POLYMERASE III SUBUNIT EPSILON"/>
    <property type="match status" value="1"/>
</dbReference>
<dbReference type="InterPro" id="IPR036397">
    <property type="entry name" value="RNaseH_sf"/>
</dbReference>
<evidence type="ECO:0000256" key="2">
    <source>
        <dbReference type="ARBA" id="ARBA00022722"/>
    </source>
</evidence>
<keyword evidence="4" id="KW-0269">Exonuclease</keyword>
<keyword evidence="2" id="KW-0540">Nuclease</keyword>
<sequence length="283" mass="32707">MTTHYKNWNEIPVHLATKTALSREGLRPNGRVVGTYFKRSTCTYIDLYDRNEAMPKRKMSEKQQLALEKAREKTIQQRTCTRCTHTVQHKNKLKGGLCSSCIKNLAEIQQIEEQRESCKNKINYIFNNKNKFLVLDTQTTGLGENDEIIEIAVTNLDGKTLLNTLVRPTVPISNDATMIHGITNEIVEKGQPWSDVYKQLCDIVANKILLIYNADFDLSMIQQTCLAHNIDAPNFKSRCMMELYATYIDSERWYSLEEAIEHRMPHKSLDRCFALLLLIQKMK</sequence>
<dbReference type="Pfam" id="PF00929">
    <property type="entry name" value="RNase_T"/>
    <property type="match status" value="1"/>
</dbReference>
<dbReference type="InterPro" id="IPR013520">
    <property type="entry name" value="Ribonucl_H"/>
</dbReference>
<dbReference type="GO" id="GO:0003676">
    <property type="term" value="F:nucleic acid binding"/>
    <property type="evidence" value="ECO:0007669"/>
    <property type="project" value="InterPro"/>
</dbReference>
<evidence type="ECO:0000256" key="3">
    <source>
        <dbReference type="ARBA" id="ARBA00022801"/>
    </source>
</evidence>
<dbReference type="CDD" id="cd06127">
    <property type="entry name" value="DEDDh"/>
    <property type="match status" value="1"/>
</dbReference>
<feature type="domain" description="Exonuclease" evidence="5">
    <location>
        <begin position="131"/>
        <end position="283"/>
    </location>
</feature>
<dbReference type="RefSeq" id="WP_063260144.1">
    <property type="nucleotide sequence ID" value="NZ_LJKE01000022.1"/>
</dbReference>
<reference evidence="6 7" key="1">
    <citation type="submission" date="2015-09" db="EMBL/GenBank/DDBJ databases">
        <title>Bacillus cereus food isolates.</title>
        <authorList>
            <person name="Boekhorst J."/>
        </authorList>
    </citation>
    <scope>NUCLEOTIDE SEQUENCE [LARGE SCALE GENOMIC DNA]</scope>
    <source>
        <strain evidence="6 7">B4088</strain>
    </source>
</reference>